<evidence type="ECO:0000313" key="2">
    <source>
        <dbReference type="Proteomes" id="UP001221838"/>
    </source>
</evidence>
<accession>A0ABT5DQ09</accession>
<dbReference type="Proteomes" id="UP001221838">
    <property type="component" value="Unassembled WGS sequence"/>
</dbReference>
<sequence>MRPFQALPMLLLFSTLGCRGVQTAEDSQKASPARTTVQIRNNKQIDFTFYVLSATHRIRLGVVPSASSRIFTVPAHLIQGQGSLRFQADPIGSNDVLSSEDELSVREGDALQLTLQ</sequence>
<proteinExistence type="predicted"/>
<comment type="caution">
    <text evidence="1">The sequence shown here is derived from an EMBL/GenBank/DDBJ whole genome shotgun (WGS) entry which is preliminary data.</text>
</comment>
<organism evidence="1 2">
    <name type="scientific">Stigmatella ashevillensis</name>
    <dbReference type="NCBI Taxonomy" id="2995309"/>
    <lineage>
        <taxon>Bacteria</taxon>
        <taxon>Pseudomonadati</taxon>
        <taxon>Myxococcota</taxon>
        <taxon>Myxococcia</taxon>
        <taxon>Myxococcales</taxon>
        <taxon>Cystobacterineae</taxon>
        <taxon>Archangiaceae</taxon>
        <taxon>Stigmatella</taxon>
    </lineage>
</organism>
<gene>
    <name evidence="1" type="ORF">POL68_40645</name>
</gene>
<name>A0ABT5DQ09_9BACT</name>
<reference evidence="1 2" key="1">
    <citation type="submission" date="2022-11" db="EMBL/GenBank/DDBJ databases">
        <title>Minimal conservation of predation-associated metabolite biosynthetic gene clusters underscores biosynthetic potential of Myxococcota including descriptions for ten novel species: Archangium lansinium sp. nov., Myxococcus landrumus sp. nov., Nannocystis bai.</title>
        <authorList>
            <person name="Ahearne A."/>
            <person name="Stevens C."/>
            <person name="Dowd S."/>
        </authorList>
    </citation>
    <scope>NUCLEOTIDE SEQUENCE [LARGE SCALE GENOMIC DNA]</scope>
    <source>
        <strain evidence="1 2">NCWAL01</strain>
    </source>
</reference>
<protein>
    <recommendedName>
        <fullName evidence="3">Lipoprotein</fullName>
    </recommendedName>
</protein>
<evidence type="ECO:0000313" key="1">
    <source>
        <dbReference type="EMBL" id="MDC0714828.1"/>
    </source>
</evidence>
<dbReference type="RefSeq" id="WP_272145512.1">
    <property type="nucleotide sequence ID" value="NZ_JAQNDM010000002.1"/>
</dbReference>
<keyword evidence="2" id="KW-1185">Reference proteome</keyword>
<evidence type="ECO:0008006" key="3">
    <source>
        <dbReference type="Google" id="ProtNLM"/>
    </source>
</evidence>
<dbReference type="PROSITE" id="PS51257">
    <property type="entry name" value="PROKAR_LIPOPROTEIN"/>
    <property type="match status" value="1"/>
</dbReference>
<dbReference type="EMBL" id="JAQNDM010000002">
    <property type="protein sequence ID" value="MDC0714828.1"/>
    <property type="molecule type" value="Genomic_DNA"/>
</dbReference>